<name>A0A6B8RL65_9BACL</name>
<dbReference type="KEGG" id="ppsc:EHS13_16465"/>
<dbReference type="Pfam" id="PF03422">
    <property type="entry name" value="CBM_6"/>
    <property type="match status" value="1"/>
</dbReference>
<dbReference type="GO" id="GO:0030246">
    <property type="term" value="F:carbohydrate binding"/>
    <property type="evidence" value="ECO:0007669"/>
    <property type="project" value="InterPro"/>
</dbReference>
<dbReference type="InterPro" id="IPR003305">
    <property type="entry name" value="CenC_carb-bd"/>
</dbReference>
<dbReference type="InterPro" id="IPR002241">
    <property type="entry name" value="Glyco_hydro_27"/>
</dbReference>
<dbReference type="PANTHER" id="PTHR11452:SF75">
    <property type="entry name" value="ALPHA-GALACTOSIDASE MEL1"/>
    <property type="match status" value="1"/>
</dbReference>
<reference evidence="8" key="1">
    <citation type="submission" date="2018-11" db="EMBL/GenBank/DDBJ databases">
        <title>Complete genome sequence of Paenibacillus sp. ML311-T8.</title>
        <authorList>
            <person name="Nam Y.-D."/>
            <person name="Kang J."/>
            <person name="Chung W.-H."/>
            <person name="Park Y.S."/>
        </authorList>
    </citation>
    <scope>NUCLEOTIDE SEQUENCE [LARGE SCALE GENOMIC DNA]</scope>
    <source>
        <strain evidence="8">ML311-T8</strain>
    </source>
</reference>
<dbReference type="CDD" id="cd04083">
    <property type="entry name" value="CBM35_Lmo2446-like"/>
    <property type="match status" value="1"/>
</dbReference>
<dbReference type="AlphaFoldDB" id="A0A6B8RL65"/>
<dbReference type="InterPro" id="IPR041233">
    <property type="entry name" value="Melibiase_C"/>
</dbReference>
<evidence type="ECO:0000256" key="5">
    <source>
        <dbReference type="SAM" id="SignalP"/>
    </source>
</evidence>
<dbReference type="EMBL" id="CP034235">
    <property type="protein sequence ID" value="QGQ96362.1"/>
    <property type="molecule type" value="Genomic_DNA"/>
</dbReference>
<evidence type="ECO:0000256" key="2">
    <source>
        <dbReference type="ARBA" id="ARBA00022729"/>
    </source>
</evidence>
<evidence type="ECO:0000313" key="8">
    <source>
        <dbReference type="Proteomes" id="UP000426246"/>
    </source>
</evidence>
<feature type="domain" description="CBM6" evidence="6">
    <location>
        <begin position="478"/>
        <end position="609"/>
    </location>
</feature>
<dbReference type="SUPFAM" id="SSF51445">
    <property type="entry name" value="(Trans)glycosidases"/>
    <property type="match status" value="1"/>
</dbReference>
<keyword evidence="8" id="KW-1185">Reference proteome</keyword>
<feature type="signal peptide" evidence="5">
    <location>
        <begin position="1"/>
        <end position="33"/>
    </location>
</feature>
<proteinExistence type="inferred from homology"/>
<evidence type="ECO:0000256" key="4">
    <source>
        <dbReference type="ARBA" id="ARBA00023295"/>
    </source>
</evidence>
<dbReference type="Gene3D" id="3.20.20.70">
    <property type="entry name" value="Aldolase class I"/>
    <property type="match status" value="1"/>
</dbReference>
<evidence type="ECO:0000259" key="6">
    <source>
        <dbReference type="PROSITE" id="PS51175"/>
    </source>
</evidence>
<dbReference type="InterPro" id="IPR008979">
    <property type="entry name" value="Galactose-bd-like_sf"/>
</dbReference>
<keyword evidence="4" id="KW-0326">Glycosidase</keyword>
<dbReference type="GO" id="GO:0004553">
    <property type="term" value="F:hydrolase activity, hydrolyzing O-glycosyl compounds"/>
    <property type="evidence" value="ECO:0007669"/>
    <property type="project" value="InterPro"/>
</dbReference>
<dbReference type="Proteomes" id="UP000426246">
    <property type="component" value="Chromosome"/>
</dbReference>
<dbReference type="InterPro" id="IPR013780">
    <property type="entry name" value="Glyco_hydro_b"/>
</dbReference>
<evidence type="ECO:0000256" key="1">
    <source>
        <dbReference type="ARBA" id="ARBA00009743"/>
    </source>
</evidence>
<accession>A0A6B8RL65</accession>
<evidence type="ECO:0000256" key="3">
    <source>
        <dbReference type="ARBA" id="ARBA00022801"/>
    </source>
</evidence>
<keyword evidence="3" id="KW-0378">Hydrolase</keyword>
<dbReference type="InterPro" id="IPR017853">
    <property type="entry name" value="GH"/>
</dbReference>
<dbReference type="Gene3D" id="2.60.40.1180">
    <property type="entry name" value="Golgi alpha-mannosidase II"/>
    <property type="match status" value="1"/>
</dbReference>
<dbReference type="Pfam" id="PF17801">
    <property type="entry name" value="Melibiase_C"/>
    <property type="match status" value="1"/>
</dbReference>
<sequence>MKGMNNIMGKQNKTKIRSWALVGMSLIMSGVLAIAPASARESQFTQDGTGPLYWSTYEYQYTHDSPMDEQEWKKNIDWIAKDYKASGYNMVTADGWIEQAQETNENGYILNHNDNWTHDWTYWANYIQKKGLDMGMYYNPLWVTRSAASDPSKKVVGTNYLVKDIASSKDTFNKDLYWLDVAKPGAEEYLKGYIQYFKNMGVTFLRIDFLSWYETGRDKDSYKGIDHGTENYKLALKWMHEAAGNDMELSLVMPHLKNHAASELPYGDMVRINEDLAHGGWQNLSGQRQNWINGWSQWANPFMGFTGFSDIAGRGSNMILDGDFIRMNKFSNDDERRSIINLFTMAGSPIAITDQYSTISTYGSFYKNANMLDLHNQGFVGKPYYRNGNPFNTDPNARDSEKWLGQLPDGSWVVSLFNRDDSSQVRSVDYKTDLGLNGSASTKDLWTNANLGSIASLNPNLNAHASKIVQISPVGSSIRYQSEVATWLNGTHFNNDHKGYSGFGFVDGLGNVGAKIVYAVEAPSTGSYPISYRYGNSVGTTSTMKVKVVDENGTSVQPAKTVSFPNLANWDTWSNKSDQISLKKGVNLITIERTAADSGAINLDYIELDKTASGTASLIQNAGFESNNLNGWSEWHPDGQSAAFGVDTNDNHSGMNKLYFHNNNAFKQSVHQKLSGLTNGSYTVSAWVKERVYGGNPLTVRMELADYGGSALYANINPSDVYTKISRSVNVSNGQLDIGFYLDSPGNTSLQIDDVSIVKN</sequence>
<dbReference type="SUPFAM" id="SSF51011">
    <property type="entry name" value="Glycosyl hydrolase domain"/>
    <property type="match status" value="1"/>
</dbReference>
<keyword evidence="2 5" id="KW-0732">Signal</keyword>
<dbReference type="PROSITE" id="PS51175">
    <property type="entry name" value="CBM6"/>
    <property type="match status" value="1"/>
</dbReference>
<dbReference type="InterPro" id="IPR013785">
    <property type="entry name" value="Aldolase_TIM"/>
</dbReference>
<dbReference type="Gene3D" id="2.60.120.260">
    <property type="entry name" value="Galactose-binding domain-like"/>
    <property type="match status" value="2"/>
</dbReference>
<gene>
    <name evidence="7" type="ORF">EHS13_16465</name>
</gene>
<organism evidence="7 8">
    <name type="scientific">Paenibacillus psychroresistens</name>
    <dbReference type="NCBI Taxonomy" id="1778678"/>
    <lineage>
        <taxon>Bacteria</taxon>
        <taxon>Bacillati</taxon>
        <taxon>Bacillota</taxon>
        <taxon>Bacilli</taxon>
        <taxon>Bacillales</taxon>
        <taxon>Paenibacillaceae</taxon>
        <taxon>Paenibacillus</taxon>
    </lineage>
</organism>
<dbReference type="Pfam" id="PF02018">
    <property type="entry name" value="CBM_4_9"/>
    <property type="match status" value="1"/>
</dbReference>
<dbReference type="PANTHER" id="PTHR11452">
    <property type="entry name" value="ALPHA-GALACTOSIDASE/ALPHA-N-ACETYLGALACTOSAMINIDASE"/>
    <property type="match status" value="1"/>
</dbReference>
<dbReference type="GO" id="GO:0005975">
    <property type="term" value="P:carbohydrate metabolic process"/>
    <property type="evidence" value="ECO:0007669"/>
    <property type="project" value="InterPro"/>
</dbReference>
<evidence type="ECO:0000313" key="7">
    <source>
        <dbReference type="EMBL" id="QGQ96362.1"/>
    </source>
</evidence>
<protein>
    <submittedName>
        <fullName evidence="7">Carbohydrate-binding protein</fullName>
    </submittedName>
</protein>
<comment type="similarity">
    <text evidence="1">Belongs to the glycosyl hydrolase 27 family.</text>
</comment>
<dbReference type="SUPFAM" id="SSF49785">
    <property type="entry name" value="Galactose-binding domain-like"/>
    <property type="match status" value="2"/>
</dbReference>
<dbReference type="InterPro" id="IPR005084">
    <property type="entry name" value="CBM6"/>
</dbReference>
<feature type="chain" id="PRO_5038392720" evidence="5">
    <location>
        <begin position="34"/>
        <end position="760"/>
    </location>
</feature>